<name>L9ZWL8_9EURY</name>
<comment type="caution">
    <text evidence="2">The sequence shown here is derived from an EMBL/GenBank/DDBJ whole genome shotgun (WGS) entry which is preliminary data.</text>
</comment>
<evidence type="ECO:0000256" key="1">
    <source>
        <dbReference type="SAM" id="Phobius"/>
    </source>
</evidence>
<organism evidence="2 3">
    <name type="scientific">Natrialba taiwanensis DSM 12281</name>
    <dbReference type="NCBI Taxonomy" id="1230458"/>
    <lineage>
        <taxon>Archaea</taxon>
        <taxon>Methanobacteriati</taxon>
        <taxon>Methanobacteriota</taxon>
        <taxon>Stenosarchaea group</taxon>
        <taxon>Halobacteria</taxon>
        <taxon>Halobacteriales</taxon>
        <taxon>Natrialbaceae</taxon>
        <taxon>Natrialba</taxon>
    </lineage>
</organism>
<keyword evidence="1" id="KW-0472">Membrane</keyword>
<dbReference type="EMBL" id="AOIL01000048">
    <property type="protein sequence ID" value="ELY89982.1"/>
    <property type="molecule type" value="Genomic_DNA"/>
</dbReference>
<protein>
    <submittedName>
        <fullName evidence="2">Uncharacterized protein</fullName>
    </submittedName>
</protein>
<dbReference type="RefSeq" id="WP_006826370.1">
    <property type="nucleotide sequence ID" value="NZ_AOIL01000048.1"/>
</dbReference>
<accession>L9ZWL8</accession>
<evidence type="ECO:0000313" key="2">
    <source>
        <dbReference type="EMBL" id="ELY89982.1"/>
    </source>
</evidence>
<gene>
    <name evidence="2" type="ORF">C484_13316</name>
</gene>
<sequence>MDVVQIVLGTVLLAVSGLVLAGPSILQTSAGGYPVALFVSGLALVLGAVAVAIDFARTATPS</sequence>
<feature type="transmembrane region" description="Helical" evidence="1">
    <location>
        <begin position="31"/>
        <end position="56"/>
    </location>
</feature>
<reference evidence="2 3" key="1">
    <citation type="journal article" date="2014" name="PLoS Genet.">
        <title>Phylogenetically driven sequencing of extremely halophilic archaea reveals strategies for static and dynamic osmo-response.</title>
        <authorList>
            <person name="Becker E.A."/>
            <person name="Seitzer P.M."/>
            <person name="Tritt A."/>
            <person name="Larsen D."/>
            <person name="Krusor M."/>
            <person name="Yao A.I."/>
            <person name="Wu D."/>
            <person name="Madern D."/>
            <person name="Eisen J.A."/>
            <person name="Darling A.E."/>
            <person name="Facciotti M.T."/>
        </authorList>
    </citation>
    <scope>NUCLEOTIDE SEQUENCE [LARGE SCALE GENOMIC DNA]</scope>
    <source>
        <strain evidence="2 3">DSM 12281</strain>
    </source>
</reference>
<dbReference type="AlphaFoldDB" id="L9ZWL8"/>
<keyword evidence="3" id="KW-1185">Reference proteome</keyword>
<evidence type="ECO:0000313" key="3">
    <source>
        <dbReference type="Proteomes" id="UP000011648"/>
    </source>
</evidence>
<keyword evidence="1" id="KW-1133">Transmembrane helix</keyword>
<keyword evidence="1" id="KW-0812">Transmembrane</keyword>
<dbReference type="Proteomes" id="UP000011648">
    <property type="component" value="Unassembled WGS sequence"/>
</dbReference>
<dbReference type="PATRIC" id="fig|1230458.4.peg.2686"/>
<proteinExistence type="predicted"/>